<name>A0ABD3TKL8_SINWO</name>
<gene>
    <name evidence="1" type="ORF">ACJMK2_022967</name>
</gene>
<accession>A0ABD3TKL8</accession>
<proteinExistence type="predicted"/>
<evidence type="ECO:0000313" key="1">
    <source>
        <dbReference type="EMBL" id="KAL3837621.1"/>
    </source>
</evidence>
<sequence>MMDIARLYLSLKSLSPQTVTAKEIKAIERMVETSEDGRDKYGLKLTLNAIVQRTMTSIMKQRNFNWYIHFVHNQMFSTARYQCISSSVDTNRRPEQLPQENEMKLKTFISDQIKLVKDTFKIYVCLTEVSDGLPAHII</sequence>
<keyword evidence="2" id="KW-1185">Reference proteome</keyword>
<dbReference type="AlphaFoldDB" id="A0ABD3TKL8"/>
<dbReference type="Proteomes" id="UP001634394">
    <property type="component" value="Unassembled WGS sequence"/>
</dbReference>
<evidence type="ECO:0000313" key="2">
    <source>
        <dbReference type="Proteomes" id="UP001634394"/>
    </source>
</evidence>
<protein>
    <submittedName>
        <fullName evidence="1">Uncharacterized protein</fullName>
    </submittedName>
</protein>
<comment type="caution">
    <text evidence="1">The sequence shown here is derived from an EMBL/GenBank/DDBJ whole genome shotgun (WGS) entry which is preliminary data.</text>
</comment>
<reference evidence="1 2" key="1">
    <citation type="submission" date="2024-11" db="EMBL/GenBank/DDBJ databases">
        <title>Chromosome-level genome assembly of the freshwater bivalve Anodonta woodiana.</title>
        <authorList>
            <person name="Chen X."/>
        </authorList>
    </citation>
    <scope>NUCLEOTIDE SEQUENCE [LARGE SCALE GENOMIC DNA]</scope>
    <source>
        <strain evidence="1">MN2024</strain>
        <tissue evidence="1">Gills</tissue>
    </source>
</reference>
<organism evidence="1 2">
    <name type="scientific">Sinanodonta woodiana</name>
    <name type="common">Chinese pond mussel</name>
    <name type="synonym">Anodonta woodiana</name>
    <dbReference type="NCBI Taxonomy" id="1069815"/>
    <lineage>
        <taxon>Eukaryota</taxon>
        <taxon>Metazoa</taxon>
        <taxon>Spiralia</taxon>
        <taxon>Lophotrochozoa</taxon>
        <taxon>Mollusca</taxon>
        <taxon>Bivalvia</taxon>
        <taxon>Autobranchia</taxon>
        <taxon>Heteroconchia</taxon>
        <taxon>Palaeoheterodonta</taxon>
        <taxon>Unionida</taxon>
        <taxon>Unionoidea</taxon>
        <taxon>Unionidae</taxon>
        <taxon>Unioninae</taxon>
        <taxon>Sinanodonta</taxon>
    </lineage>
</organism>
<dbReference type="EMBL" id="JBJQND010000018">
    <property type="protein sequence ID" value="KAL3837621.1"/>
    <property type="molecule type" value="Genomic_DNA"/>
</dbReference>